<feature type="compositionally biased region" description="Basic and acidic residues" evidence="1">
    <location>
        <begin position="30"/>
        <end position="46"/>
    </location>
</feature>
<organism evidence="2 3">
    <name type="scientific">Evansella alkalicola</name>
    <dbReference type="NCBI Taxonomy" id="745819"/>
    <lineage>
        <taxon>Bacteria</taxon>
        <taxon>Bacillati</taxon>
        <taxon>Bacillota</taxon>
        <taxon>Bacilli</taxon>
        <taxon>Bacillales</taxon>
        <taxon>Bacillaceae</taxon>
        <taxon>Evansella</taxon>
    </lineage>
</organism>
<evidence type="ECO:0000313" key="2">
    <source>
        <dbReference type="EMBL" id="MBU9721597.1"/>
    </source>
</evidence>
<comment type="caution">
    <text evidence="2">The sequence shown here is derived from an EMBL/GenBank/DDBJ whole genome shotgun (WGS) entry which is preliminary data.</text>
</comment>
<keyword evidence="3" id="KW-1185">Reference proteome</keyword>
<evidence type="ECO:0000313" key="3">
    <source>
        <dbReference type="Proteomes" id="UP000790580"/>
    </source>
</evidence>
<reference evidence="2 3" key="1">
    <citation type="submission" date="2021-06" db="EMBL/GenBank/DDBJ databases">
        <title>Bacillus sp. RD4P76, an endophyte from a halophyte.</title>
        <authorList>
            <person name="Sun J.-Q."/>
        </authorList>
    </citation>
    <scope>NUCLEOTIDE SEQUENCE [LARGE SCALE GENOMIC DNA]</scope>
    <source>
        <strain evidence="2 3">JCM 17098</strain>
    </source>
</reference>
<gene>
    <name evidence="2" type="ORF">KS407_09080</name>
</gene>
<feature type="region of interest" description="Disordered" evidence="1">
    <location>
        <begin position="22"/>
        <end position="46"/>
    </location>
</feature>
<name>A0ABS6JTM3_9BACI</name>
<sequence>MSAEAGAGDKSLELYVVNVRRSRSNGQNVRDSRWNCPHKQDQRTKS</sequence>
<accession>A0ABS6JTM3</accession>
<proteinExistence type="predicted"/>
<protein>
    <submittedName>
        <fullName evidence="2">Uncharacterized protein</fullName>
    </submittedName>
</protein>
<dbReference type="EMBL" id="JAHQCR010000036">
    <property type="protein sequence ID" value="MBU9721597.1"/>
    <property type="molecule type" value="Genomic_DNA"/>
</dbReference>
<evidence type="ECO:0000256" key="1">
    <source>
        <dbReference type="SAM" id="MobiDB-lite"/>
    </source>
</evidence>
<dbReference type="Proteomes" id="UP000790580">
    <property type="component" value="Unassembled WGS sequence"/>
</dbReference>
<dbReference type="RefSeq" id="WP_216943332.1">
    <property type="nucleotide sequence ID" value="NZ_JAHQCR010000036.1"/>
</dbReference>